<accession>A0A364NY43</accession>
<gene>
    <name evidence="11" type="ORF">CU669_09885</name>
</gene>
<keyword evidence="3 11" id="KW-0808">Transferase</keyword>
<evidence type="ECO:0000256" key="7">
    <source>
        <dbReference type="ARBA" id="ARBA00022840"/>
    </source>
</evidence>
<keyword evidence="7" id="KW-0067">ATP-binding</keyword>
<keyword evidence="6" id="KW-0547">Nucleotide-binding</keyword>
<evidence type="ECO:0000256" key="2">
    <source>
        <dbReference type="ARBA" id="ARBA00022649"/>
    </source>
</evidence>
<evidence type="ECO:0000313" key="11">
    <source>
        <dbReference type="EMBL" id="RAU21999.1"/>
    </source>
</evidence>
<evidence type="ECO:0000256" key="4">
    <source>
        <dbReference type="ARBA" id="ARBA00022695"/>
    </source>
</evidence>
<protein>
    <submittedName>
        <fullName evidence="11">Nucleotidyltransferase</fullName>
    </submittedName>
</protein>
<dbReference type="AlphaFoldDB" id="A0A364NY43"/>
<dbReference type="EMBL" id="PGTO01000006">
    <property type="protein sequence ID" value="RAU21999.1"/>
    <property type="molecule type" value="Genomic_DNA"/>
</dbReference>
<keyword evidence="4" id="KW-0548">Nucleotidyltransferase</keyword>
<keyword evidence="5" id="KW-0479">Metal-binding</keyword>
<comment type="caution">
    <text evidence="11">The sequence shown here is derived from an EMBL/GenBank/DDBJ whole genome shotgun (WGS) entry which is preliminary data.</text>
</comment>
<dbReference type="PANTHER" id="PTHR33571:SF12">
    <property type="entry name" value="BSL3053 PROTEIN"/>
    <property type="match status" value="1"/>
</dbReference>
<evidence type="ECO:0000313" key="12">
    <source>
        <dbReference type="Proteomes" id="UP000251075"/>
    </source>
</evidence>
<dbReference type="InterPro" id="IPR002934">
    <property type="entry name" value="Polymerase_NTP_transf_dom"/>
</dbReference>
<dbReference type="OrthoDB" id="559450at2"/>
<keyword evidence="2" id="KW-1277">Toxin-antitoxin system</keyword>
<comment type="cofactor">
    <cofactor evidence="1">
        <name>Mg(2+)</name>
        <dbReference type="ChEBI" id="CHEBI:18420"/>
    </cofactor>
</comment>
<organism evidence="11 12">
    <name type="scientific">Paramagnetospirillum kuznetsovii</name>
    <dbReference type="NCBI Taxonomy" id="2053833"/>
    <lineage>
        <taxon>Bacteria</taxon>
        <taxon>Pseudomonadati</taxon>
        <taxon>Pseudomonadota</taxon>
        <taxon>Alphaproteobacteria</taxon>
        <taxon>Rhodospirillales</taxon>
        <taxon>Magnetospirillaceae</taxon>
        <taxon>Paramagnetospirillum</taxon>
    </lineage>
</organism>
<dbReference type="CDD" id="cd05403">
    <property type="entry name" value="NT_KNTase_like"/>
    <property type="match status" value="1"/>
</dbReference>
<evidence type="ECO:0000256" key="1">
    <source>
        <dbReference type="ARBA" id="ARBA00001946"/>
    </source>
</evidence>
<dbReference type="GO" id="GO:0046872">
    <property type="term" value="F:metal ion binding"/>
    <property type="evidence" value="ECO:0007669"/>
    <property type="project" value="UniProtKB-KW"/>
</dbReference>
<evidence type="ECO:0000256" key="6">
    <source>
        <dbReference type="ARBA" id="ARBA00022741"/>
    </source>
</evidence>
<dbReference type="GO" id="GO:0005524">
    <property type="term" value="F:ATP binding"/>
    <property type="evidence" value="ECO:0007669"/>
    <property type="project" value="UniProtKB-KW"/>
</dbReference>
<evidence type="ECO:0000256" key="8">
    <source>
        <dbReference type="ARBA" id="ARBA00022842"/>
    </source>
</evidence>
<dbReference type="InterPro" id="IPR043519">
    <property type="entry name" value="NT_sf"/>
</dbReference>
<comment type="similarity">
    <text evidence="9">Belongs to the MntA antitoxin family.</text>
</comment>
<dbReference type="SUPFAM" id="SSF81301">
    <property type="entry name" value="Nucleotidyltransferase"/>
    <property type="match status" value="1"/>
</dbReference>
<dbReference type="InterPro" id="IPR052038">
    <property type="entry name" value="Type-VII_TA_antitoxin"/>
</dbReference>
<dbReference type="GO" id="GO:0016779">
    <property type="term" value="F:nucleotidyltransferase activity"/>
    <property type="evidence" value="ECO:0007669"/>
    <property type="project" value="UniProtKB-KW"/>
</dbReference>
<evidence type="ECO:0000256" key="5">
    <source>
        <dbReference type="ARBA" id="ARBA00022723"/>
    </source>
</evidence>
<sequence>MGRAQTLADVIAILKEHESFYRGKGVTRLAVFGSMARGEAGPDSDVDLVIDIDPNAKFSLLTLCGVQNETADWLGRDVDVVLRRSAKPRILPHIEQDGIDVFRF</sequence>
<evidence type="ECO:0000259" key="10">
    <source>
        <dbReference type="Pfam" id="PF01909"/>
    </source>
</evidence>
<feature type="domain" description="Polymerase nucleotidyl transferase" evidence="10">
    <location>
        <begin position="22"/>
        <end position="98"/>
    </location>
</feature>
<reference evidence="11 12" key="1">
    <citation type="submission" date="2017-11" db="EMBL/GenBank/DDBJ databases">
        <title>Draft genome sequence of magnetotactic bacterium Magnetospirillum kuznetsovii LBB-42.</title>
        <authorList>
            <person name="Grouzdev D.S."/>
            <person name="Rysina M.S."/>
            <person name="Baslerov R.V."/>
            <person name="Koziaeva V."/>
        </authorList>
    </citation>
    <scope>NUCLEOTIDE SEQUENCE [LARGE SCALE GENOMIC DNA]</scope>
    <source>
        <strain evidence="11 12">LBB-42</strain>
    </source>
</reference>
<evidence type="ECO:0000256" key="3">
    <source>
        <dbReference type="ARBA" id="ARBA00022679"/>
    </source>
</evidence>
<keyword evidence="8" id="KW-0460">Magnesium</keyword>
<dbReference type="PANTHER" id="PTHR33571">
    <property type="entry name" value="SSL8005 PROTEIN"/>
    <property type="match status" value="1"/>
</dbReference>
<keyword evidence="12" id="KW-1185">Reference proteome</keyword>
<proteinExistence type="inferred from homology"/>
<dbReference type="Proteomes" id="UP000251075">
    <property type="component" value="Unassembled WGS sequence"/>
</dbReference>
<evidence type="ECO:0000256" key="9">
    <source>
        <dbReference type="ARBA" id="ARBA00038276"/>
    </source>
</evidence>
<dbReference type="Pfam" id="PF01909">
    <property type="entry name" value="NTP_transf_2"/>
    <property type="match status" value="1"/>
</dbReference>
<name>A0A364NY43_9PROT</name>
<dbReference type="Gene3D" id="3.30.460.10">
    <property type="entry name" value="Beta Polymerase, domain 2"/>
    <property type="match status" value="1"/>
</dbReference>